<gene>
    <name evidence="9" type="ORF">MNBD_NITROSPIRAE01-590</name>
</gene>
<feature type="transmembrane region" description="Helical" evidence="7">
    <location>
        <begin position="591"/>
        <end position="609"/>
    </location>
</feature>
<feature type="domain" description="NADH:quinone oxidoreductase/Mrp antiporter transmembrane" evidence="8">
    <location>
        <begin position="110"/>
        <end position="375"/>
    </location>
</feature>
<evidence type="ECO:0000256" key="6">
    <source>
        <dbReference type="ARBA" id="ARBA00023136"/>
    </source>
</evidence>
<keyword evidence="4 7" id="KW-1133">Transmembrane helix</keyword>
<feature type="transmembrane region" description="Helical" evidence="7">
    <location>
        <begin position="269"/>
        <end position="293"/>
    </location>
</feature>
<accession>A0A3B1D9G8</accession>
<dbReference type="NCBIfam" id="NF009310">
    <property type="entry name" value="PRK12668.1"/>
    <property type="match status" value="1"/>
</dbReference>
<sequence>MTWFHPALFFFIAAVALPFLDGMKRKVVLLGAPMLSLLPLYYTPKGIHGAISLMGQELIFGRVDNLSLVFAYIFAIIVFIGMIYGFHLKTIREHIAALVYAGGAMGAVFAGDLFSLFLFWEIMSFSSVFIIWFGGSARSAKAGLRYLLIHTFGGVMLLGGIIVHVVNTGDISFNAMSPGGWAGGLMLFGFLVNAGGPPLHAWLPDSYPEGSVTGTIWLATFTTKVAVYALVRGFPGAEVLIYIGLFMTLFGVGMTILENDIRRLLSYHIISQVGYMVAAIGIGTELAINGAVAHAINNILFKGLLMMGMGSVIYMTGKRKATELGGLGLVMPYTAVLYMIGGFSISGVPLFNGFVSKGMIIAGAAEAHRPITTLLLTMAASGTFLSTTLKLPFNVFAGRDKKLKVTDPPPNMLIGMGLAAILCFVIGIQPHLLINMLPYPEVEYHTFTASHLVVQFQILLTAALAFLFFVEKLRPKATISLDVDWFYRKGATLFMKFARGPVSLWEGFIIEVYKNAIIRPTKWFIVHCRRFDTGVIDRIVNEVGRVIFGGSWISNVFEKYVVYAFINIVGYMNHVAAHIFKKLQTGSVHNYAMIIIVGIFVLVNLYLLVGEQLSTWMLAIG</sequence>
<dbReference type="GO" id="GO:0005886">
    <property type="term" value="C:plasma membrane"/>
    <property type="evidence" value="ECO:0007669"/>
    <property type="project" value="UniProtKB-SubCell"/>
</dbReference>
<dbReference type="InterPro" id="IPR052175">
    <property type="entry name" value="ComplexI-like_HydComp"/>
</dbReference>
<feature type="transmembrane region" description="Helical" evidence="7">
    <location>
        <begin position="179"/>
        <end position="203"/>
    </location>
</feature>
<evidence type="ECO:0000256" key="5">
    <source>
        <dbReference type="ARBA" id="ARBA00023002"/>
    </source>
</evidence>
<dbReference type="EMBL" id="UOGF01000038">
    <property type="protein sequence ID" value="VAX28415.1"/>
    <property type="molecule type" value="Genomic_DNA"/>
</dbReference>
<dbReference type="AlphaFoldDB" id="A0A3B1D9G8"/>
<evidence type="ECO:0000256" key="1">
    <source>
        <dbReference type="ARBA" id="ARBA00004651"/>
    </source>
</evidence>
<dbReference type="PANTHER" id="PTHR42682:SF4">
    <property type="entry name" value="NADH-UBIQUINONE_PLASTOQUINONE"/>
    <property type="match status" value="1"/>
</dbReference>
<evidence type="ECO:0000259" key="8">
    <source>
        <dbReference type="Pfam" id="PF00361"/>
    </source>
</evidence>
<name>A0A3B1D9G8_9ZZZZ</name>
<keyword evidence="2" id="KW-1003">Cell membrane</keyword>
<feature type="transmembrane region" description="Helical" evidence="7">
    <location>
        <begin position="452"/>
        <end position="470"/>
    </location>
</feature>
<keyword evidence="6 7" id="KW-0472">Membrane</keyword>
<evidence type="ECO:0000256" key="2">
    <source>
        <dbReference type="ARBA" id="ARBA00022475"/>
    </source>
</evidence>
<feature type="transmembrane region" description="Helical" evidence="7">
    <location>
        <begin position="69"/>
        <end position="88"/>
    </location>
</feature>
<feature type="transmembrane region" description="Helical" evidence="7">
    <location>
        <begin position="147"/>
        <end position="167"/>
    </location>
</feature>
<evidence type="ECO:0000313" key="9">
    <source>
        <dbReference type="EMBL" id="VAX28415.1"/>
    </source>
</evidence>
<organism evidence="9">
    <name type="scientific">hydrothermal vent metagenome</name>
    <dbReference type="NCBI Taxonomy" id="652676"/>
    <lineage>
        <taxon>unclassified sequences</taxon>
        <taxon>metagenomes</taxon>
        <taxon>ecological metagenomes</taxon>
    </lineage>
</organism>
<dbReference type="PRINTS" id="PR01434">
    <property type="entry name" value="NADHDHGNASE5"/>
</dbReference>
<dbReference type="GO" id="GO:0016491">
    <property type="term" value="F:oxidoreductase activity"/>
    <property type="evidence" value="ECO:0007669"/>
    <property type="project" value="UniProtKB-KW"/>
</dbReference>
<feature type="transmembrane region" description="Helical" evidence="7">
    <location>
        <begin position="239"/>
        <end position="257"/>
    </location>
</feature>
<keyword evidence="5" id="KW-0560">Oxidoreductase</keyword>
<proteinExistence type="predicted"/>
<dbReference type="Gene3D" id="1.20.5.2700">
    <property type="match status" value="1"/>
</dbReference>
<feature type="transmembrane region" description="Helical" evidence="7">
    <location>
        <begin position="117"/>
        <end position="135"/>
    </location>
</feature>
<feature type="transmembrane region" description="Helical" evidence="7">
    <location>
        <begin position="329"/>
        <end position="351"/>
    </location>
</feature>
<keyword evidence="3 7" id="KW-0812">Transmembrane</keyword>
<reference evidence="9" key="1">
    <citation type="submission" date="2018-06" db="EMBL/GenBank/DDBJ databases">
        <authorList>
            <person name="Zhirakovskaya E."/>
        </authorList>
    </citation>
    <scope>NUCLEOTIDE SEQUENCE</scope>
</reference>
<feature type="transmembrane region" description="Helical" evidence="7">
    <location>
        <begin position="95"/>
        <end position="111"/>
    </location>
</feature>
<feature type="transmembrane region" description="Helical" evidence="7">
    <location>
        <begin position="371"/>
        <end position="391"/>
    </location>
</feature>
<protein>
    <submittedName>
        <fullName evidence="9">Na(+) H(+) antiporter subunit A</fullName>
    </submittedName>
</protein>
<feature type="transmembrane region" description="Helical" evidence="7">
    <location>
        <begin position="215"/>
        <end position="233"/>
    </location>
</feature>
<evidence type="ECO:0000256" key="7">
    <source>
        <dbReference type="SAM" id="Phobius"/>
    </source>
</evidence>
<feature type="transmembrane region" description="Helical" evidence="7">
    <location>
        <begin position="412"/>
        <end position="432"/>
    </location>
</feature>
<dbReference type="Pfam" id="PF00361">
    <property type="entry name" value="Proton_antipo_M"/>
    <property type="match status" value="1"/>
</dbReference>
<evidence type="ECO:0000256" key="4">
    <source>
        <dbReference type="ARBA" id="ARBA00022989"/>
    </source>
</evidence>
<evidence type="ECO:0000256" key="3">
    <source>
        <dbReference type="ARBA" id="ARBA00022692"/>
    </source>
</evidence>
<comment type="subcellular location">
    <subcellularLocation>
        <location evidence="1">Cell membrane</location>
        <topology evidence="1">Multi-pass membrane protein</topology>
    </subcellularLocation>
</comment>
<dbReference type="PANTHER" id="PTHR42682">
    <property type="entry name" value="HYDROGENASE-4 COMPONENT F"/>
    <property type="match status" value="1"/>
</dbReference>
<dbReference type="InterPro" id="IPR001750">
    <property type="entry name" value="ND/Mrp_TM"/>
</dbReference>
<feature type="transmembrane region" description="Helical" evidence="7">
    <location>
        <begin position="299"/>
        <end position="317"/>
    </location>
</feature>